<reference evidence="2" key="1">
    <citation type="journal article" date="2014" name="Front. Microbiol.">
        <title>High frequency of phylogenetically diverse reductive dehalogenase-homologous genes in deep subseafloor sedimentary metagenomes.</title>
        <authorList>
            <person name="Kawai M."/>
            <person name="Futagami T."/>
            <person name="Toyoda A."/>
            <person name="Takaki Y."/>
            <person name="Nishi S."/>
            <person name="Hori S."/>
            <person name="Arai W."/>
            <person name="Tsubouchi T."/>
            <person name="Morono Y."/>
            <person name="Uchiyama I."/>
            <person name="Ito T."/>
            <person name="Fujiyama A."/>
            <person name="Inagaki F."/>
            <person name="Takami H."/>
        </authorList>
    </citation>
    <scope>NUCLEOTIDE SEQUENCE</scope>
    <source>
        <strain evidence="2">Expedition CK06-06</strain>
    </source>
</reference>
<dbReference type="SUPFAM" id="SSF53756">
    <property type="entry name" value="UDP-Glycosyltransferase/glycogen phosphorylase"/>
    <property type="match status" value="1"/>
</dbReference>
<organism evidence="2">
    <name type="scientific">marine sediment metagenome</name>
    <dbReference type="NCBI Taxonomy" id="412755"/>
    <lineage>
        <taxon>unclassified sequences</taxon>
        <taxon>metagenomes</taxon>
        <taxon>ecological metagenomes</taxon>
    </lineage>
</organism>
<name>X1FW92_9ZZZZ</name>
<evidence type="ECO:0000313" key="2">
    <source>
        <dbReference type="EMBL" id="GAH36830.1"/>
    </source>
</evidence>
<dbReference type="Pfam" id="PF00534">
    <property type="entry name" value="Glycos_transf_1"/>
    <property type="match status" value="1"/>
</dbReference>
<accession>X1FW92</accession>
<dbReference type="GO" id="GO:0016757">
    <property type="term" value="F:glycosyltransferase activity"/>
    <property type="evidence" value="ECO:0007669"/>
    <property type="project" value="InterPro"/>
</dbReference>
<proteinExistence type="predicted"/>
<sequence>QNLIKEKKLSDKSIFLDFVPPWDIPSIIKLSTCVVVPEREFPIQYHATPIIPREVMAVGKCLILSKELYNKQCYGDLTDGENVLLTDPKNIKQFRTAIEYIIRHPGDATRIGQNAYKISKQIENFDEYINQTTYLYTSLIEKP</sequence>
<dbReference type="EMBL" id="BARU01010752">
    <property type="protein sequence ID" value="GAH36830.1"/>
    <property type="molecule type" value="Genomic_DNA"/>
</dbReference>
<evidence type="ECO:0000259" key="1">
    <source>
        <dbReference type="Pfam" id="PF00534"/>
    </source>
</evidence>
<feature type="domain" description="Glycosyl transferase family 1" evidence="1">
    <location>
        <begin position="1"/>
        <end position="117"/>
    </location>
</feature>
<gene>
    <name evidence="2" type="ORF">S03H2_20404</name>
</gene>
<comment type="caution">
    <text evidence="2">The sequence shown here is derived from an EMBL/GenBank/DDBJ whole genome shotgun (WGS) entry which is preliminary data.</text>
</comment>
<protein>
    <recommendedName>
        <fullName evidence="1">Glycosyl transferase family 1 domain-containing protein</fullName>
    </recommendedName>
</protein>
<feature type="non-terminal residue" evidence="2">
    <location>
        <position position="1"/>
    </location>
</feature>
<dbReference type="Gene3D" id="3.40.50.2000">
    <property type="entry name" value="Glycogen Phosphorylase B"/>
    <property type="match status" value="1"/>
</dbReference>
<dbReference type="AlphaFoldDB" id="X1FW92"/>
<dbReference type="InterPro" id="IPR001296">
    <property type="entry name" value="Glyco_trans_1"/>
</dbReference>